<evidence type="ECO:0008006" key="3">
    <source>
        <dbReference type="Google" id="ProtNLM"/>
    </source>
</evidence>
<protein>
    <recommendedName>
        <fullName evidence="3">DUF4209 domain-containing protein</fullName>
    </recommendedName>
</protein>
<dbReference type="RefSeq" id="WP_209455624.1">
    <property type="nucleotide sequence ID" value="NZ_BAAACS010000017.1"/>
</dbReference>
<keyword evidence="2" id="KW-1185">Reference proteome</keyword>
<sequence>MDRVKFYSTNDLSYSYYLECSEKVIINHRNDKKLECINDVIELYNIQKYFDNEIYLTRWKSNDIKKYKDIAKTFMPIIARFFVNINIDKFDKYYEKIDFDYRQDFWELIVKFNLYQKIDPLEFEIFLYESKVNLHEILIHRGIAKYFGCPIREYMLFNKSSAEVLLDEYEIKHNTETNHLFFPNELTNADKEVIICNYLDNEQINFNYLKIIANIQSNKNKVELSPKTLLKAKKRLELEKKKLFPEDSGILLETTLIFSDTQEEEVKIEIEGYSIKAIYSTKWIEENRDSATLLNNFIYLFDYVDFQMRFNLVNKSHYMGVLERYMFIKSKNAYIKGGTFNRLDQLSLMQMTGYYNKLLSIDIRIEELIEWFFKDYLSHEFEANNFKLNMPSTNSTFLEKCTNIMPALESVLKQFLLFVEEGHIDFELLEFSSDHLIYKNIPSLVQRKYVYGYGDEFRKLTIFLFSDQSSLGFIKKLDKSYRNLFELISNEEVVISSYSKHNIQKINWLIEHEYLLINNKGFLEFSNNTLITILKDLYYNEVISYWKYPNQGQEVIDELEKKHIVKIESSLFTKPEQDYINYFLNKSQFNNGLDLRNKYVHTQPDLDNEFDIHKHNYMVLLRIFILTILKINDDFCIADYIKNR</sequence>
<accession>A0ABS4E7Y4</accession>
<comment type="caution">
    <text evidence="1">The sequence shown here is derived from an EMBL/GenBank/DDBJ whole genome shotgun (WGS) entry which is preliminary data.</text>
</comment>
<evidence type="ECO:0000313" key="1">
    <source>
        <dbReference type="EMBL" id="MBP1854038.1"/>
    </source>
</evidence>
<reference evidence="1 2" key="1">
    <citation type="submission" date="2021-03" db="EMBL/GenBank/DDBJ databases">
        <title>Genomic Encyclopedia of Type Strains, Phase IV (KMG-IV): sequencing the most valuable type-strain genomes for metagenomic binning, comparative biology and taxonomic classification.</title>
        <authorList>
            <person name="Goeker M."/>
        </authorList>
    </citation>
    <scope>NUCLEOTIDE SEQUENCE [LARGE SCALE GENOMIC DNA]</scope>
    <source>
        <strain evidence="1 2">DSM 1289</strain>
    </source>
</reference>
<gene>
    <name evidence="1" type="ORF">J2Z43_000428</name>
</gene>
<dbReference type="Proteomes" id="UP000767291">
    <property type="component" value="Unassembled WGS sequence"/>
</dbReference>
<name>A0ABS4E7Y4_9FIRM</name>
<evidence type="ECO:0000313" key="2">
    <source>
        <dbReference type="Proteomes" id="UP000767291"/>
    </source>
</evidence>
<proteinExistence type="predicted"/>
<organism evidence="1 2">
    <name type="scientific">Metaclostridioides mangenotii</name>
    <dbReference type="NCBI Taxonomy" id="1540"/>
    <lineage>
        <taxon>Bacteria</taxon>
        <taxon>Bacillati</taxon>
        <taxon>Bacillota</taxon>
        <taxon>Clostridia</taxon>
        <taxon>Peptostreptococcales</taxon>
        <taxon>Peptostreptococcaceae</taxon>
        <taxon>Metaclostridioides</taxon>
    </lineage>
</organism>
<dbReference type="EMBL" id="JAGGJX010000001">
    <property type="protein sequence ID" value="MBP1854038.1"/>
    <property type="molecule type" value="Genomic_DNA"/>
</dbReference>